<evidence type="ECO:0000313" key="10">
    <source>
        <dbReference type="Proteomes" id="UP000291469"/>
    </source>
</evidence>
<organism evidence="9 10">
    <name type="scientific">Egibacter rhizosphaerae</name>
    <dbReference type="NCBI Taxonomy" id="1670831"/>
    <lineage>
        <taxon>Bacteria</taxon>
        <taxon>Bacillati</taxon>
        <taxon>Actinomycetota</taxon>
        <taxon>Nitriliruptoria</taxon>
        <taxon>Egibacterales</taxon>
        <taxon>Egibacteraceae</taxon>
        <taxon>Egibacter</taxon>
    </lineage>
</organism>
<keyword evidence="3" id="KW-0812">Transmembrane</keyword>
<evidence type="ECO:0000256" key="2">
    <source>
        <dbReference type="ARBA" id="ARBA00022448"/>
    </source>
</evidence>
<evidence type="ECO:0000256" key="3">
    <source>
        <dbReference type="ARBA" id="ARBA00022692"/>
    </source>
</evidence>
<evidence type="ECO:0000256" key="1">
    <source>
        <dbReference type="ARBA" id="ARBA00004167"/>
    </source>
</evidence>
<keyword evidence="7" id="KW-0472">Membrane</keyword>
<dbReference type="InterPro" id="IPR003369">
    <property type="entry name" value="TatA/B/E"/>
</dbReference>
<evidence type="ECO:0000256" key="8">
    <source>
        <dbReference type="SAM" id="MobiDB-lite"/>
    </source>
</evidence>
<dbReference type="EMBL" id="CP036402">
    <property type="protein sequence ID" value="QBI21217.1"/>
    <property type="molecule type" value="Genomic_DNA"/>
</dbReference>
<feature type="region of interest" description="Disordered" evidence="8">
    <location>
        <begin position="72"/>
        <end position="113"/>
    </location>
</feature>
<dbReference type="Proteomes" id="UP000291469">
    <property type="component" value="Chromosome"/>
</dbReference>
<evidence type="ECO:0000256" key="6">
    <source>
        <dbReference type="ARBA" id="ARBA00023010"/>
    </source>
</evidence>
<sequence length="113" mass="12473">MSPWEIGTLALLALLIFGPDKLPQMARTTAQTIGRVRREARETLDDLRKASEIDQLRRDAGIDELRDAAQELQGDVDDARQELDRAALTGSDTGSSRSRVPDDEPPPYDPDAT</sequence>
<evidence type="ECO:0000313" key="9">
    <source>
        <dbReference type="EMBL" id="QBI21217.1"/>
    </source>
</evidence>
<keyword evidence="4" id="KW-0653">Protein transport</keyword>
<proteinExistence type="predicted"/>
<dbReference type="Pfam" id="PF02416">
    <property type="entry name" value="TatA_B_E"/>
    <property type="match status" value="1"/>
</dbReference>
<evidence type="ECO:0000256" key="7">
    <source>
        <dbReference type="ARBA" id="ARBA00023136"/>
    </source>
</evidence>
<dbReference type="AlphaFoldDB" id="A0A411YJ42"/>
<dbReference type="Gene3D" id="1.20.5.3310">
    <property type="match status" value="1"/>
</dbReference>
<comment type="subcellular location">
    <subcellularLocation>
        <location evidence="1">Membrane</location>
        <topology evidence="1">Single-pass membrane protein</topology>
    </subcellularLocation>
</comment>
<accession>A0A411YJ42</accession>
<dbReference type="KEGG" id="erz:ER308_17675"/>
<keyword evidence="5" id="KW-1133">Transmembrane helix</keyword>
<dbReference type="GO" id="GO:0016020">
    <property type="term" value="C:membrane"/>
    <property type="evidence" value="ECO:0007669"/>
    <property type="project" value="UniProtKB-ARBA"/>
</dbReference>
<dbReference type="OrthoDB" id="3267321at2"/>
<keyword evidence="6" id="KW-0811">Translocation</keyword>
<gene>
    <name evidence="9" type="ORF">ER308_17675</name>
</gene>
<keyword evidence="2" id="KW-0813">Transport</keyword>
<keyword evidence="10" id="KW-1185">Reference proteome</keyword>
<reference evidence="9 10" key="1">
    <citation type="submission" date="2019-01" db="EMBL/GenBank/DDBJ databases">
        <title>Egibacter rhizosphaerae EGI 80759T.</title>
        <authorList>
            <person name="Chen D.-D."/>
            <person name="Tian Y."/>
            <person name="Jiao J.-Y."/>
            <person name="Zhang X.-T."/>
            <person name="Zhang Y.-G."/>
            <person name="Zhang Y."/>
            <person name="Xiao M."/>
            <person name="Shu W.-S."/>
            <person name="Li W.-J."/>
        </authorList>
    </citation>
    <scope>NUCLEOTIDE SEQUENCE [LARGE SCALE GENOMIC DNA]</scope>
    <source>
        <strain evidence="9 10">EGI 80759</strain>
    </source>
</reference>
<evidence type="ECO:0000256" key="4">
    <source>
        <dbReference type="ARBA" id="ARBA00022927"/>
    </source>
</evidence>
<evidence type="ECO:0000256" key="5">
    <source>
        <dbReference type="ARBA" id="ARBA00022989"/>
    </source>
</evidence>
<dbReference type="GO" id="GO:0015031">
    <property type="term" value="P:protein transport"/>
    <property type="evidence" value="ECO:0007669"/>
    <property type="project" value="UniProtKB-KW"/>
</dbReference>
<name>A0A411YJ42_9ACTN</name>
<protein>
    <submittedName>
        <fullName evidence="9">Twin-arginine translocase TatA/TatE family subunit</fullName>
    </submittedName>
</protein>
<dbReference type="RefSeq" id="WP_131156210.1">
    <property type="nucleotide sequence ID" value="NZ_CP036402.1"/>
</dbReference>